<comment type="similarity">
    <text evidence="4 13 16">Belongs to the phosphoglycerate kinase family.</text>
</comment>
<dbReference type="EMBL" id="FOJA01000001">
    <property type="protein sequence ID" value="SEV87429.1"/>
    <property type="molecule type" value="Genomic_DNA"/>
</dbReference>
<evidence type="ECO:0000256" key="10">
    <source>
        <dbReference type="ARBA" id="ARBA00022777"/>
    </source>
</evidence>
<comment type="subunit">
    <text evidence="13">Monomer.</text>
</comment>
<evidence type="ECO:0000256" key="3">
    <source>
        <dbReference type="ARBA" id="ARBA00004838"/>
    </source>
</evidence>
<dbReference type="UniPathway" id="UPA00109">
    <property type="reaction ID" value="UER00185"/>
</dbReference>
<feature type="binding site" evidence="13">
    <location>
        <position position="37"/>
    </location>
    <ligand>
        <name>substrate</name>
    </ligand>
</feature>
<reference evidence="17 18" key="1">
    <citation type="submission" date="2016-10" db="EMBL/GenBank/DDBJ databases">
        <authorList>
            <person name="de Groot N.N."/>
        </authorList>
    </citation>
    <scope>NUCLEOTIDE SEQUENCE [LARGE SCALE GENOMIC DNA]</scope>
    <source>
        <strain evidence="17 18">CGMCC 1.5337</strain>
    </source>
</reference>
<evidence type="ECO:0000256" key="1">
    <source>
        <dbReference type="ARBA" id="ARBA00000642"/>
    </source>
</evidence>
<dbReference type="Proteomes" id="UP000198518">
    <property type="component" value="Unassembled WGS sequence"/>
</dbReference>
<sequence length="398" mass="42166">MPIRTLDDLAAADRAVGVRVDINSPLTDDGRLADDARLRAHVDTLAELLGDDARVAVLAHQGRPGGDEFARLESHAERLDDLLEFPVSYCDATFSQDARDAIAELDGGEAVILENTRFYSEEYMEFEPPRAAETFLVDRLAPALDAYVNDAFAAAHRSQPSLVGFPERVPAYAGRVMEEELAVLGAIDETPTPRTYVVGGAKVPDSVMVAEHALEHDLAEDVLVTGVVANVFLAAAGVDVGRESTAFIHDRGYENEIARAGDLLAEYGDRLHLPVDVAVERDGERVELSTDDLPPADDEALLDVGSETVAAYADVLAETGTAVLNGPAGVFEDDKFADGTRGIFEAASGAVYSIVGGGDTAAAIREFGLSGFDHVSTGGGAALRMLTGEELAAVEALR</sequence>
<keyword evidence="18" id="KW-1185">Reference proteome</keyword>
<dbReference type="GO" id="GO:0006094">
    <property type="term" value="P:gluconeogenesis"/>
    <property type="evidence" value="ECO:0007669"/>
    <property type="project" value="TreeGrafter"/>
</dbReference>
<dbReference type="GO" id="GO:0005829">
    <property type="term" value="C:cytosol"/>
    <property type="evidence" value="ECO:0007669"/>
    <property type="project" value="TreeGrafter"/>
</dbReference>
<comment type="subcellular location">
    <subcellularLocation>
        <location evidence="2 13">Cytoplasm</location>
    </subcellularLocation>
</comment>
<comment type="caution">
    <text evidence="13">Lacks conserved residue(s) required for the propagation of feature annotation.</text>
</comment>
<comment type="catalytic activity">
    <reaction evidence="1 13 16">
        <text>(2R)-3-phosphoglycerate + ATP = (2R)-3-phospho-glyceroyl phosphate + ADP</text>
        <dbReference type="Rhea" id="RHEA:14801"/>
        <dbReference type="ChEBI" id="CHEBI:30616"/>
        <dbReference type="ChEBI" id="CHEBI:57604"/>
        <dbReference type="ChEBI" id="CHEBI:58272"/>
        <dbReference type="ChEBI" id="CHEBI:456216"/>
        <dbReference type="EC" id="2.7.2.3"/>
    </reaction>
</comment>
<dbReference type="SUPFAM" id="SSF53748">
    <property type="entry name" value="Phosphoglycerate kinase"/>
    <property type="match status" value="1"/>
</dbReference>
<evidence type="ECO:0000256" key="15">
    <source>
        <dbReference type="PIRSR" id="PIRSR000724-2"/>
    </source>
</evidence>
<dbReference type="RefSeq" id="WP_089667145.1">
    <property type="nucleotide sequence ID" value="NZ_FOJA01000001.1"/>
</dbReference>
<dbReference type="InterPro" id="IPR036043">
    <property type="entry name" value="Phosphoglycerate_kinase_sf"/>
</dbReference>
<evidence type="ECO:0000256" key="7">
    <source>
        <dbReference type="ARBA" id="ARBA00022490"/>
    </source>
</evidence>
<feature type="binding site" evidence="14">
    <location>
        <position position="117"/>
    </location>
    <ligand>
        <name>(2R)-3-phosphoglycerate</name>
        <dbReference type="ChEBI" id="CHEBI:58272"/>
    </ligand>
</feature>
<keyword evidence="11 13" id="KW-0067">ATP-binding</keyword>
<feature type="binding site" evidence="13">
    <location>
        <position position="157"/>
    </location>
    <ligand>
        <name>substrate</name>
    </ligand>
</feature>
<proteinExistence type="inferred from homology"/>
<dbReference type="HAMAP" id="MF_00145">
    <property type="entry name" value="Phosphoglyc_kinase"/>
    <property type="match status" value="1"/>
</dbReference>
<dbReference type="GO" id="GO:0006096">
    <property type="term" value="P:glycolytic process"/>
    <property type="evidence" value="ECO:0007669"/>
    <property type="project" value="UniProtKB-UniRule"/>
</dbReference>
<gene>
    <name evidence="13" type="primary">pgk</name>
    <name evidence="17" type="ORF">SAMN04487945_0047</name>
</gene>
<dbReference type="PANTHER" id="PTHR11406">
    <property type="entry name" value="PHOSPHOGLYCERATE KINASE"/>
    <property type="match status" value="1"/>
</dbReference>
<evidence type="ECO:0000256" key="16">
    <source>
        <dbReference type="RuleBase" id="RU000532"/>
    </source>
</evidence>
<keyword evidence="12 13" id="KW-0324">Glycolysis</keyword>
<dbReference type="FunFam" id="3.40.50.1260:FF:000012">
    <property type="entry name" value="Phosphoglycerate kinase"/>
    <property type="match status" value="1"/>
</dbReference>
<comment type="pathway">
    <text evidence="3 13">Carbohydrate degradation; glycolysis; pyruvate from D-glyceraldehyde 3-phosphate: step 2/5.</text>
</comment>
<evidence type="ECO:0000313" key="18">
    <source>
        <dbReference type="Proteomes" id="UP000198518"/>
    </source>
</evidence>
<dbReference type="GO" id="GO:0043531">
    <property type="term" value="F:ADP binding"/>
    <property type="evidence" value="ECO:0007669"/>
    <property type="project" value="TreeGrafter"/>
</dbReference>
<dbReference type="InterPro" id="IPR001576">
    <property type="entry name" value="Phosphoglycerate_kinase"/>
</dbReference>
<accession>A0A1I0MGK6</accession>
<protein>
    <recommendedName>
        <fullName evidence="6 13">Phosphoglycerate kinase</fullName>
        <ecNumber evidence="5 13">2.7.2.3</ecNumber>
    </recommendedName>
</protein>
<feature type="binding site" evidence="13 15">
    <location>
        <position position="332"/>
    </location>
    <ligand>
        <name>ATP</name>
        <dbReference type="ChEBI" id="CHEBI:30616"/>
    </ligand>
</feature>
<dbReference type="STRING" id="355548.SAMN04487945_0047"/>
<name>A0A1I0MGK6_9EURY</name>
<feature type="binding site" evidence="13 14">
    <location>
        <begin position="21"/>
        <end position="23"/>
    </location>
    <ligand>
        <name>substrate</name>
    </ligand>
</feature>
<evidence type="ECO:0000256" key="11">
    <source>
        <dbReference type="ARBA" id="ARBA00022840"/>
    </source>
</evidence>
<keyword evidence="7 13" id="KW-0963">Cytoplasm</keyword>
<dbReference type="AlphaFoldDB" id="A0A1I0MGK6"/>
<feature type="binding site" evidence="13">
    <location>
        <position position="117"/>
    </location>
    <ligand>
        <name>substrate</name>
    </ligand>
</feature>
<evidence type="ECO:0000313" key="17">
    <source>
        <dbReference type="EMBL" id="SEV87429.1"/>
    </source>
</evidence>
<evidence type="ECO:0000256" key="12">
    <source>
        <dbReference type="ARBA" id="ARBA00023152"/>
    </source>
</evidence>
<feature type="binding site" evidence="14">
    <location>
        <position position="157"/>
    </location>
    <ligand>
        <name>(2R)-3-phosphoglycerate</name>
        <dbReference type="ChEBI" id="CHEBI:58272"/>
    </ligand>
</feature>
<dbReference type="GO" id="GO:0004618">
    <property type="term" value="F:phosphoglycerate kinase activity"/>
    <property type="evidence" value="ECO:0007669"/>
    <property type="project" value="UniProtKB-UniRule"/>
</dbReference>
<dbReference type="PANTHER" id="PTHR11406:SF23">
    <property type="entry name" value="PHOSPHOGLYCERATE KINASE 1, CHLOROPLASTIC-RELATED"/>
    <property type="match status" value="1"/>
</dbReference>
<evidence type="ECO:0000256" key="9">
    <source>
        <dbReference type="ARBA" id="ARBA00022741"/>
    </source>
</evidence>
<evidence type="ECO:0000256" key="4">
    <source>
        <dbReference type="ARBA" id="ARBA00008982"/>
    </source>
</evidence>
<evidence type="ECO:0000256" key="14">
    <source>
        <dbReference type="PIRSR" id="PIRSR000724-1"/>
    </source>
</evidence>
<dbReference type="PIRSF" id="PIRSF000724">
    <property type="entry name" value="Pgk"/>
    <property type="match status" value="1"/>
</dbReference>
<feature type="binding site" evidence="13 14">
    <location>
        <begin position="60"/>
        <end position="63"/>
    </location>
    <ligand>
        <name>substrate</name>
    </ligand>
</feature>
<dbReference type="FunFam" id="3.40.50.1260:FF:000006">
    <property type="entry name" value="Phosphoglycerate kinase"/>
    <property type="match status" value="1"/>
</dbReference>
<evidence type="ECO:0000256" key="2">
    <source>
        <dbReference type="ARBA" id="ARBA00004496"/>
    </source>
</evidence>
<dbReference type="Gene3D" id="3.40.50.1260">
    <property type="entry name" value="Phosphoglycerate kinase, N-terminal domain"/>
    <property type="match status" value="2"/>
</dbReference>
<dbReference type="EC" id="2.7.2.3" evidence="5 13"/>
<evidence type="ECO:0000256" key="6">
    <source>
        <dbReference type="ARBA" id="ARBA00016471"/>
    </source>
</evidence>
<dbReference type="GO" id="GO:0005524">
    <property type="term" value="F:ATP binding"/>
    <property type="evidence" value="ECO:0007669"/>
    <property type="project" value="UniProtKB-KW"/>
</dbReference>
<dbReference type="InterPro" id="IPR015824">
    <property type="entry name" value="Phosphoglycerate_kinase_N"/>
</dbReference>
<keyword evidence="9 13" id="KW-0547">Nucleotide-binding</keyword>
<feature type="binding site" evidence="13 15">
    <location>
        <begin position="357"/>
        <end position="360"/>
    </location>
    <ligand>
        <name>ATP</name>
        <dbReference type="ChEBI" id="CHEBI:30616"/>
    </ligand>
</feature>
<evidence type="ECO:0000256" key="5">
    <source>
        <dbReference type="ARBA" id="ARBA00013061"/>
    </source>
</evidence>
<feature type="binding site" evidence="14">
    <location>
        <position position="37"/>
    </location>
    <ligand>
        <name>(2R)-3-phosphoglycerate</name>
        <dbReference type="ChEBI" id="CHEBI:58272"/>
    </ligand>
</feature>
<keyword evidence="8 13" id="KW-0808">Transferase</keyword>
<organism evidence="17 18">
    <name type="scientific">Halobacterium jilantaiense</name>
    <dbReference type="NCBI Taxonomy" id="355548"/>
    <lineage>
        <taxon>Archaea</taxon>
        <taxon>Methanobacteriati</taxon>
        <taxon>Methanobacteriota</taxon>
        <taxon>Stenosarchaea group</taxon>
        <taxon>Halobacteria</taxon>
        <taxon>Halobacteriales</taxon>
        <taxon>Halobacteriaceae</taxon>
        <taxon>Halobacterium</taxon>
    </lineage>
</organism>
<evidence type="ECO:0000256" key="13">
    <source>
        <dbReference type="HAMAP-Rule" id="MF_00145"/>
    </source>
</evidence>
<dbReference type="Pfam" id="PF00162">
    <property type="entry name" value="PGK"/>
    <property type="match status" value="1"/>
</dbReference>
<dbReference type="OrthoDB" id="6575at2157"/>
<evidence type="ECO:0000256" key="8">
    <source>
        <dbReference type="ARBA" id="ARBA00022679"/>
    </source>
</evidence>
<dbReference type="PRINTS" id="PR00477">
    <property type="entry name" value="PHGLYCKINASE"/>
</dbReference>
<keyword evidence="10 13" id="KW-0418">Kinase</keyword>